<keyword evidence="7 11" id="KW-1133">Transmembrane helix</keyword>
<protein>
    <recommendedName>
        <fullName evidence="13">Mitochondrial import receptor subunit TOM20 homolog</fullName>
    </recommendedName>
</protein>
<evidence type="ECO:0000313" key="12">
    <source>
        <dbReference type="EMBL" id="EDY71628.1"/>
    </source>
</evidence>
<evidence type="ECO:0008006" key="13">
    <source>
        <dbReference type="Google" id="ProtNLM"/>
    </source>
</evidence>
<evidence type="ECO:0000256" key="4">
    <source>
        <dbReference type="ARBA" id="ARBA00022692"/>
    </source>
</evidence>
<evidence type="ECO:0000256" key="8">
    <source>
        <dbReference type="ARBA" id="ARBA00023128"/>
    </source>
</evidence>
<evidence type="ECO:0000256" key="2">
    <source>
        <dbReference type="ARBA" id="ARBA00005792"/>
    </source>
</evidence>
<accession>B5DUQ9</accession>
<feature type="compositionally biased region" description="Low complexity" evidence="10">
    <location>
        <begin position="153"/>
        <end position="164"/>
    </location>
</feature>
<reference evidence="12" key="1">
    <citation type="journal article" date="2005" name="Genome Res.">
        <title>Comparative genome sequencing of Drosophila pseudoobscura: chromosomal, gene, and cis-element evolution.</title>
        <authorList>
            <person name="Richards S."/>
            <person name="Liu Y."/>
            <person name="Bettencourt B.R."/>
            <person name="Hradecky P."/>
            <person name="Letovsky S."/>
            <person name="Nielsen R."/>
            <person name="Thornton K."/>
            <person name="Hubisz M.J."/>
            <person name="Chen R."/>
            <person name="Meisel R.P."/>
            <person name="Couronne O."/>
            <person name="Hua S."/>
            <person name="Smith M.A."/>
            <person name="Zhang P."/>
            <person name="Liu J."/>
            <person name="Bussemaker H.J."/>
            <person name="van Batenburg M.F."/>
            <person name="Howells S.L."/>
            <person name="Scherer S.E."/>
            <person name="Sodergren E."/>
            <person name="Matthews B.B."/>
            <person name="Crosby M.A."/>
            <person name="Schroeder A.J."/>
            <person name="Ortiz-Barrientos D."/>
            <person name="Rives C.M."/>
            <person name="Metzker M.L."/>
            <person name="Muzny D.M."/>
            <person name="Scott G."/>
            <person name="Steffen D."/>
            <person name="Wheeler D.A."/>
            <person name="Worley K.C."/>
            <person name="Havlak P."/>
            <person name="Durbin K.J."/>
            <person name="Egan A."/>
            <person name="Gill R."/>
            <person name="Hume J."/>
            <person name="Morgan M.B."/>
            <person name="Miner G."/>
            <person name="Hamilton C."/>
            <person name="Huang Y."/>
            <person name="Waldron L."/>
            <person name="Verduzco D."/>
            <person name="Clerc-Blankenburg K.P."/>
            <person name="Dubchak I."/>
            <person name="Noor M.A."/>
            <person name="Anderson W."/>
            <person name="White K.P."/>
            <person name="Clark A.G."/>
            <person name="Schaeffer S.W."/>
            <person name="Gelbart W."/>
            <person name="Weinstock G.M."/>
            <person name="Gibbs R.A."/>
        </authorList>
    </citation>
    <scope>NUCLEOTIDE SEQUENCE [LARGE SCALE GENOMIC DNA]</scope>
    <source>
        <strain evidence="12">MV2-25</strain>
    </source>
</reference>
<name>B5DUQ9_DROPS</name>
<evidence type="ECO:0000256" key="1">
    <source>
        <dbReference type="ARBA" id="ARBA00004572"/>
    </source>
</evidence>
<evidence type="ECO:0000256" key="3">
    <source>
        <dbReference type="ARBA" id="ARBA00022448"/>
    </source>
</evidence>
<evidence type="ECO:0000256" key="6">
    <source>
        <dbReference type="ARBA" id="ARBA00022927"/>
    </source>
</evidence>
<dbReference type="InterPro" id="IPR023392">
    <property type="entry name" value="Tom20_dom_sf"/>
</dbReference>
<dbReference type="GO" id="GO:0005742">
    <property type="term" value="C:mitochondrial outer membrane translocase complex"/>
    <property type="evidence" value="ECO:0007669"/>
    <property type="project" value="InterPro"/>
</dbReference>
<reference evidence="12" key="2">
    <citation type="journal article" date="2007" name="Nature">
        <title>Evolution of genes and genomes on the Drosophila phylogeny.</title>
        <authorList>
            <consortium name="Drosophila 12 Genomes Consortium"/>
            <person name="Clark A.G."/>
            <person name="Eisen M.B."/>
            <person name="Smith D.R."/>
            <person name="Bergman C.M."/>
            <person name="Oliver B."/>
            <person name="Markow T.A."/>
            <person name="Kaufman T.C."/>
            <person name="Kellis M."/>
            <person name="Gelbart W."/>
            <person name="Iyer V.N."/>
            <person name="Pollard D.A."/>
            <person name="Sackton T.B."/>
            <person name="Larracuente A.M."/>
            <person name="Singh N.D."/>
            <person name="Abad J.P."/>
            <person name="Abt D.N."/>
            <person name="Adryan B."/>
            <person name="Aguade M."/>
            <person name="Akashi H."/>
            <person name="Anderson W.W."/>
            <person name="Aquadro C.F."/>
            <person name="Ardell D.H."/>
            <person name="Arguello R."/>
            <person name="Artieri C.G."/>
            <person name="Barbash D.A."/>
            <person name="Barker D."/>
            <person name="Barsanti P."/>
            <person name="Batterham P."/>
            <person name="Batzoglou S."/>
            <person name="Begun D."/>
            <person name="Bhutkar A."/>
            <person name="Blanco E."/>
            <person name="Bosak S.A."/>
            <person name="Bradley R.K."/>
            <person name="Brand A.D."/>
            <person name="Brent M.R."/>
            <person name="Brooks A.N."/>
            <person name="Brown R.H."/>
            <person name="Butlin R.K."/>
            <person name="Caggese C."/>
            <person name="Calvi B.R."/>
            <person name="Bernardo de Carvalho A."/>
            <person name="Caspi A."/>
            <person name="Castrezana S."/>
            <person name="Celniker S.E."/>
            <person name="Chang J.L."/>
            <person name="Chapple C."/>
            <person name="Chatterji S."/>
            <person name="Chinwalla A."/>
            <person name="Civetta A."/>
            <person name="Clifton S.W."/>
            <person name="Comeron J.M."/>
            <person name="Costello J.C."/>
            <person name="Coyne J.A."/>
            <person name="Daub J."/>
            <person name="David R.G."/>
            <person name="Delcher A.L."/>
            <person name="Delehaunty K."/>
            <person name="Do C.B."/>
            <person name="Ebling H."/>
            <person name="Edwards K."/>
            <person name="Eickbush T."/>
            <person name="Evans J.D."/>
            <person name="Filipski A."/>
            <person name="Findeiss S."/>
            <person name="Freyhult E."/>
            <person name="Fulton L."/>
            <person name="Fulton R."/>
            <person name="Garcia A.C."/>
            <person name="Gardiner A."/>
            <person name="Garfield D.A."/>
            <person name="Garvin B.E."/>
            <person name="Gibson G."/>
            <person name="Gilbert D."/>
            <person name="Gnerre S."/>
            <person name="Godfrey J."/>
            <person name="Good R."/>
            <person name="Gotea V."/>
            <person name="Gravely B."/>
            <person name="Greenberg A.J."/>
            <person name="Griffiths-Jones S."/>
            <person name="Gross S."/>
            <person name="Guigo R."/>
            <person name="Gustafson E.A."/>
            <person name="Haerty W."/>
            <person name="Hahn M.W."/>
            <person name="Halligan D.L."/>
            <person name="Halpern A.L."/>
            <person name="Halter G.M."/>
            <person name="Han M.V."/>
            <person name="Heger A."/>
            <person name="Hillier L."/>
            <person name="Hinrichs A.S."/>
            <person name="Holmes I."/>
            <person name="Hoskins R.A."/>
            <person name="Hubisz M.J."/>
            <person name="Hultmark D."/>
            <person name="Huntley M.A."/>
            <person name="Jaffe D.B."/>
            <person name="Jagadeeshan S."/>
            <person name="Jeck W.R."/>
            <person name="Johnson J."/>
            <person name="Jones C.D."/>
            <person name="Jordan W.C."/>
            <person name="Karpen G.H."/>
            <person name="Kataoka E."/>
            <person name="Keightley P.D."/>
            <person name="Kheradpour P."/>
            <person name="Kirkness E.F."/>
            <person name="Koerich L.B."/>
            <person name="Kristiansen K."/>
            <person name="Kudrna D."/>
            <person name="Kulathinal R.J."/>
            <person name="Kumar S."/>
            <person name="Kwok R."/>
            <person name="Lander E."/>
            <person name="Langley C.H."/>
            <person name="Lapoint R."/>
            <person name="Lazzaro B.P."/>
            <person name="Lee S.J."/>
            <person name="Levesque L."/>
            <person name="Li R."/>
            <person name="Lin C.F."/>
            <person name="Lin M.F."/>
            <person name="Lindblad-Toh K."/>
            <person name="Llopart A."/>
            <person name="Long M."/>
            <person name="Low L."/>
            <person name="Lozovsky E."/>
            <person name="Lu J."/>
            <person name="Luo M."/>
            <person name="Machado C.A."/>
            <person name="Makalowski W."/>
            <person name="Marzo M."/>
            <person name="Matsuda M."/>
            <person name="Matzkin L."/>
            <person name="McAllister B."/>
            <person name="McBride C.S."/>
            <person name="McKernan B."/>
            <person name="McKernan K."/>
            <person name="Mendez-Lago M."/>
            <person name="Minx P."/>
            <person name="Mollenhauer M.U."/>
            <person name="Montooth K."/>
            <person name="Mount S.M."/>
            <person name="Mu X."/>
            <person name="Myers E."/>
            <person name="Negre B."/>
            <person name="Newfeld S."/>
            <person name="Nielsen R."/>
            <person name="Noor M.A."/>
            <person name="O'Grady P."/>
            <person name="Pachter L."/>
            <person name="Papaceit M."/>
            <person name="Parisi M.J."/>
            <person name="Parisi M."/>
            <person name="Parts L."/>
            <person name="Pedersen J.S."/>
            <person name="Pesole G."/>
            <person name="Phillippy A.M."/>
            <person name="Ponting C.P."/>
            <person name="Pop M."/>
            <person name="Porcelli D."/>
            <person name="Powell J.R."/>
            <person name="Prohaska S."/>
            <person name="Pruitt K."/>
            <person name="Puig M."/>
            <person name="Quesneville H."/>
            <person name="Ram K.R."/>
            <person name="Rand D."/>
            <person name="Rasmussen M.D."/>
            <person name="Reed L.K."/>
            <person name="Reenan R."/>
            <person name="Reily A."/>
            <person name="Remington K.A."/>
            <person name="Rieger T.T."/>
            <person name="Ritchie M.G."/>
            <person name="Robin C."/>
            <person name="Rogers Y.H."/>
            <person name="Rohde C."/>
            <person name="Rozas J."/>
            <person name="Rubenfield M.J."/>
            <person name="Ruiz A."/>
            <person name="Russo S."/>
            <person name="Salzberg S.L."/>
            <person name="Sanchez-Gracia A."/>
            <person name="Saranga D.J."/>
            <person name="Sato H."/>
            <person name="Schaeffer S.W."/>
            <person name="Schatz M.C."/>
            <person name="Schlenke T."/>
            <person name="Schwartz R."/>
            <person name="Segarra C."/>
            <person name="Singh R.S."/>
            <person name="Sirot L."/>
            <person name="Sirota M."/>
            <person name="Sisneros N.B."/>
            <person name="Smith C.D."/>
            <person name="Smith T.F."/>
            <person name="Spieth J."/>
            <person name="Stage D.E."/>
            <person name="Stark A."/>
            <person name="Stephan W."/>
            <person name="Strausberg R.L."/>
            <person name="Strempel S."/>
            <person name="Sturgill D."/>
            <person name="Sutton G."/>
            <person name="Sutton G.G."/>
            <person name="Tao W."/>
            <person name="Teichmann S."/>
            <person name="Tobari Y.N."/>
            <person name="Tomimura Y."/>
            <person name="Tsolas J.M."/>
            <person name="Valente V.L."/>
            <person name="Venter E."/>
            <person name="Venter J.C."/>
            <person name="Vicario S."/>
            <person name="Vieira F.G."/>
            <person name="Vilella A.J."/>
            <person name="Villasante A."/>
            <person name="Walenz B."/>
            <person name="Wang J."/>
            <person name="Wasserman M."/>
            <person name="Watts T."/>
            <person name="Wilson D."/>
            <person name="Wilson R.K."/>
            <person name="Wing R.A."/>
            <person name="Wolfner M.F."/>
            <person name="Wong A."/>
            <person name="Wong G.K."/>
            <person name="Wu C.I."/>
            <person name="Wu G."/>
            <person name="Yamamoto D."/>
            <person name="Yang H.P."/>
            <person name="Yang S.P."/>
            <person name="Yorke J.A."/>
            <person name="Yoshida K."/>
            <person name="Zdobnov E."/>
            <person name="Zhang P."/>
            <person name="Zhang Y."/>
            <person name="Zimin A.V."/>
            <person name="Baldwin J."/>
            <person name="Abdouelleil A."/>
            <person name="Abdulkadir J."/>
            <person name="Abebe A."/>
            <person name="Abera B."/>
            <person name="Abreu J."/>
            <person name="Acer S.C."/>
            <person name="Aftuck L."/>
            <person name="Alexander A."/>
            <person name="An P."/>
            <person name="Anderson E."/>
            <person name="Anderson S."/>
            <person name="Arachi H."/>
            <person name="Azer M."/>
            <person name="Bachantsang P."/>
            <person name="Barry A."/>
            <person name="Bayul T."/>
            <person name="Berlin A."/>
            <person name="Bessette D."/>
            <person name="Bloom T."/>
            <person name="Blye J."/>
            <person name="Boguslavskiy L."/>
            <person name="Bonnet C."/>
            <person name="Boukhgalter B."/>
            <person name="Bourzgui I."/>
            <person name="Brown A."/>
            <person name="Cahill P."/>
            <person name="Channer S."/>
            <person name="Cheshatsang Y."/>
            <person name="Chuda L."/>
            <person name="Citroen M."/>
            <person name="Collymore A."/>
            <person name="Cooke P."/>
            <person name="Costello M."/>
            <person name="D'Aco K."/>
            <person name="Daza R."/>
            <person name="De Haan G."/>
            <person name="DeGray S."/>
            <person name="DeMaso C."/>
            <person name="Dhargay N."/>
            <person name="Dooley K."/>
            <person name="Dooley E."/>
            <person name="Doricent M."/>
            <person name="Dorje P."/>
            <person name="Dorjee K."/>
            <person name="Dupes A."/>
            <person name="Elong R."/>
            <person name="Falk J."/>
            <person name="Farina A."/>
            <person name="Faro S."/>
            <person name="Ferguson D."/>
            <person name="Fisher S."/>
            <person name="Foley C.D."/>
            <person name="Franke A."/>
            <person name="Friedrich D."/>
            <person name="Gadbois L."/>
            <person name="Gearin G."/>
            <person name="Gearin C.R."/>
            <person name="Giannoukos G."/>
            <person name="Goode T."/>
            <person name="Graham J."/>
            <person name="Grandbois E."/>
            <person name="Grewal S."/>
            <person name="Gyaltsen K."/>
            <person name="Hafez N."/>
            <person name="Hagos B."/>
            <person name="Hall J."/>
            <person name="Henson C."/>
            <person name="Hollinger A."/>
            <person name="Honan T."/>
            <person name="Huard M.D."/>
            <person name="Hughes L."/>
            <person name="Hurhula B."/>
            <person name="Husby M.E."/>
            <person name="Kamat A."/>
            <person name="Kanga B."/>
            <person name="Kashin S."/>
            <person name="Khazanovich D."/>
            <person name="Kisner P."/>
            <person name="Lance K."/>
            <person name="Lara M."/>
            <person name="Lee W."/>
            <person name="Lennon N."/>
            <person name="Letendre F."/>
            <person name="LeVine R."/>
            <person name="Lipovsky A."/>
            <person name="Liu X."/>
            <person name="Liu J."/>
            <person name="Liu S."/>
            <person name="Lokyitsang T."/>
            <person name="Lokyitsang Y."/>
            <person name="Lubonja R."/>
            <person name="Lui A."/>
            <person name="MacDonald P."/>
            <person name="Magnisalis V."/>
            <person name="Maru K."/>
            <person name="Matthews C."/>
            <person name="McCusker W."/>
            <person name="McDonough S."/>
            <person name="Mehta T."/>
            <person name="Meldrim J."/>
            <person name="Meneus L."/>
            <person name="Mihai O."/>
            <person name="Mihalev A."/>
            <person name="Mihova T."/>
            <person name="Mittelman R."/>
            <person name="Mlenga V."/>
            <person name="Montmayeur A."/>
            <person name="Mulrain L."/>
            <person name="Navidi A."/>
            <person name="Naylor J."/>
            <person name="Negash T."/>
            <person name="Nguyen T."/>
            <person name="Nguyen N."/>
            <person name="Nicol R."/>
            <person name="Norbu C."/>
            <person name="Norbu N."/>
            <person name="Novod N."/>
            <person name="O'Neill B."/>
            <person name="Osman S."/>
            <person name="Markiewicz E."/>
            <person name="Oyono O.L."/>
            <person name="Patti C."/>
            <person name="Phunkhang P."/>
            <person name="Pierre F."/>
            <person name="Priest M."/>
            <person name="Raghuraman S."/>
            <person name="Rege F."/>
            <person name="Reyes R."/>
            <person name="Rise C."/>
            <person name="Rogov P."/>
            <person name="Ross K."/>
            <person name="Ryan E."/>
            <person name="Settipalli S."/>
            <person name="Shea T."/>
            <person name="Sherpa N."/>
            <person name="Shi L."/>
            <person name="Shih D."/>
            <person name="Sparrow T."/>
            <person name="Spaulding J."/>
            <person name="Stalker J."/>
            <person name="Stange-Thomann N."/>
            <person name="Stavropoulos S."/>
            <person name="Stone C."/>
            <person name="Strader C."/>
            <person name="Tesfaye S."/>
            <person name="Thomson T."/>
            <person name="Thoulutsang Y."/>
            <person name="Thoulutsang D."/>
            <person name="Topham K."/>
            <person name="Topping I."/>
            <person name="Tsamla T."/>
            <person name="Vassiliev H."/>
            <person name="Vo A."/>
            <person name="Wangchuk T."/>
            <person name="Wangdi T."/>
            <person name="Weiand M."/>
            <person name="Wilkinson J."/>
            <person name="Wilson A."/>
            <person name="Yadav S."/>
            <person name="Young G."/>
            <person name="Yu Q."/>
            <person name="Zembek L."/>
            <person name="Zhong D."/>
            <person name="Zimmer A."/>
            <person name="Zwirko Z."/>
            <person name="Jaffe D.B."/>
            <person name="Alvarez P."/>
            <person name="Brockman W."/>
            <person name="Butler J."/>
            <person name="Chin C."/>
            <person name="Gnerre S."/>
            <person name="Grabherr M."/>
            <person name="Kleber M."/>
            <person name="Mauceli E."/>
            <person name="MacCallum I."/>
        </authorList>
    </citation>
    <scope>NUCLEOTIDE SEQUENCE [LARGE SCALE GENOMIC DNA]</scope>
    <source>
        <strain evidence="12">MV2-25</strain>
    </source>
</reference>
<keyword evidence="5" id="KW-1000">Mitochondrion outer membrane</keyword>
<dbReference type="Gene3D" id="1.20.960.10">
    <property type="entry name" value="Mitochondrial outer membrane translocase complex, subunit Tom20 domain"/>
    <property type="match status" value="1"/>
</dbReference>
<gene>
    <name evidence="12" type="primary">Dpse\GA29170</name>
    <name evidence="12" type="ORF">Dpse_GA29170</name>
</gene>
<keyword evidence="4 11" id="KW-0812">Transmembrane</keyword>
<keyword evidence="6" id="KW-0653">Protein transport</keyword>
<evidence type="ECO:0000256" key="10">
    <source>
        <dbReference type="SAM" id="MobiDB-lite"/>
    </source>
</evidence>
<evidence type="ECO:0000256" key="11">
    <source>
        <dbReference type="SAM" id="Phobius"/>
    </source>
</evidence>
<sequence length="228" mass="23723">MLSSGSVKLLALGTAGALFIGYCVYFDRKRTSAPDYKKRVHERREREANAAKEQLAGLGISRGRPGLAAAARGNADDDQLEMEMQMHFVSEVQRGERLIKEGHVDQGLTHLSNAIMLCAHPGSLLEMLEANLPEQLFRPLMMRLAEMNRRGSSSEASSETTSEQPSEDSARASSTSATTTSAATTSAATSGASQLAAAVAAAAASASASAAASAAAPSAATATQQPQP</sequence>
<dbReference type="Bgee" id="FBgn0250528">
    <property type="expression patterns" value="Expressed in male reproductive system and 1 other cell type or tissue"/>
</dbReference>
<dbReference type="GO" id="GO:0030943">
    <property type="term" value="F:mitochondrion targeting sequence binding"/>
    <property type="evidence" value="ECO:0007669"/>
    <property type="project" value="TreeGrafter"/>
</dbReference>
<dbReference type="HOGENOM" id="CLU_100000_1_0_1"/>
<dbReference type="Pfam" id="PF02064">
    <property type="entry name" value="MAS20"/>
    <property type="match status" value="1"/>
</dbReference>
<proteinExistence type="inferred from homology"/>
<comment type="subcellular location">
    <subcellularLocation>
        <location evidence="1">Mitochondrion outer membrane</location>
        <topology evidence="1">Single-pass membrane protein</topology>
    </subcellularLocation>
</comment>
<dbReference type="GO" id="GO:0030150">
    <property type="term" value="P:protein import into mitochondrial matrix"/>
    <property type="evidence" value="ECO:0007669"/>
    <property type="project" value="TreeGrafter"/>
</dbReference>
<dbReference type="InterPro" id="IPR002056">
    <property type="entry name" value="MAS20"/>
</dbReference>
<dbReference type="SMR" id="B5DUQ9"/>
<dbReference type="GO" id="GO:0008320">
    <property type="term" value="F:protein transmembrane transporter activity"/>
    <property type="evidence" value="ECO:0007669"/>
    <property type="project" value="TreeGrafter"/>
</dbReference>
<feature type="transmembrane region" description="Helical" evidence="11">
    <location>
        <begin position="6"/>
        <end position="26"/>
    </location>
</feature>
<dbReference type="eggNOG" id="KOG4056">
    <property type="taxonomic scope" value="Eukaryota"/>
</dbReference>
<evidence type="ECO:0000256" key="5">
    <source>
        <dbReference type="ARBA" id="ARBA00022787"/>
    </source>
</evidence>
<reference evidence="12" key="3">
    <citation type="journal article" date="2012" name="PLoS ONE">
        <title>Mind the gap: upgrading genomes with Pacific Biosciences RS long-read sequencing technology.</title>
        <authorList>
            <person name="English A.C."/>
            <person name="Richards S."/>
            <person name="Han Y."/>
            <person name="Wang M."/>
            <person name="Vee V."/>
            <person name="Qu J."/>
            <person name="Qin X."/>
            <person name="Muzny D.M."/>
            <person name="Reid J.G."/>
            <person name="Worley K.C."/>
            <person name="Gibbs R.A."/>
        </authorList>
    </citation>
    <scope>NUCLEOTIDE SEQUENCE</scope>
    <source>
        <strain evidence="12">MV2-25</strain>
    </source>
</reference>
<comment type="similarity">
    <text evidence="2">Belongs to the Tom20 family.</text>
</comment>
<reference evidence="12" key="4">
    <citation type="submission" date="2015-11" db="EMBL/GenBank/DDBJ databases">
        <authorList>
            <consortium name="FlyBase"/>
        </authorList>
    </citation>
    <scope>NUCLEOTIDE SEQUENCE</scope>
    <source>
        <strain evidence="12">MV2-25</strain>
    </source>
</reference>
<dbReference type="PANTHER" id="PTHR12430:SF0">
    <property type="entry name" value="TRANSLOCASE OF OUTER MITOCHONDRIAL MEMBRANE 20"/>
    <property type="match status" value="1"/>
</dbReference>
<dbReference type="PRINTS" id="PR01989">
    <property type="entry name" value="EUOM20RECPTR"/>
</dbReference>
<dbReference type="GO" id="GO:0006886">
    <property type="term" value="P:intracellular protein transport"/>
    <property type="evidence" value="ECO:0007669"/>
    <property type="project" value="InterPro"/>
</dbReference>
<dbReference type="STRING" id="46245.B5DUQ9"/>
<feature type="region of interest" description="Disordered" evidence="10">
    <location>
        <begin position="148"/>
        <end position="190"/>
    </location>
</feature>
<dbReference type="PRINTS" id="PR00351">
    <property type="entry name" value="OM20RECEPTOR"/>
</dbReference>
<evidence type="ECO:0000256" key="9">
    <source>
        <dbReference type="ARBA" id="ARBA00023136"/>
    </source>
</evidence>
<keyword evidence="3" id="KW-0813">Transport</keyword>
<dbReference type="InterPro" id="IPR022422">
    <property type="entry name" value="MAS20_rcpt_metazoan"/>
</dbReference>
<dbReference type="PANTHER" id="PTHR12430">
    <property type="entry name" value="MITOCHONDRIAL IMPORT RECEPTOR SUBUNIT TOM20"/>
    <property type="match status" value="1"/>
</dbReference>
<feature type="compositionally biased region" description="Low complexity" evidence="10">
    <location>
        <begin position="171"/>
        <end position="190"/>
    </location>
</feature>
<keyword evidence="9 11" id="KW-0472">Membrane</keyword>
<dbReference type="GO" id="GO:0016031">
    <property type="term" value="P:tRNA import into mitochondrion"/>
    <property type="evidence" value="ECO:0007669"/>
    <property type="project" value="TreeGrafter"/>
</dbReference>
<keyword evidence="8" id="KW-0496">Mitochondrion</keyword>
<dbReference type="EMBL" id="CH674332">
    <property type="protein sequence ID" value="EDY71628.1"/>
    <property type="molecule type" value="Genomic_DNA"/>
</dbReference>
<dbReference type="GO" id="GO:0006605">
    <property type="term" value="P:protein targeting"/>
    <property type="evidence" value="ECO:0007669"/>
    <property type="project" value="InterPro"/>
</dbReference>
<evidence type="ECO:0000256" key="7">
    <source>
        <dbReference type="ARBA" id="ARBA00022989"/>
    </source>
</evidence>
<dbReference type="SUPFAM" id="SSF47157">
    <property type="entry name" value="Mitochondrial import receptor subunit Tom20"/>
    <property type="match status" value="1"/>
</dbReference>
<organism evidence="12">
    <name type="scientific">Drosophila pseudoobscura pseudoobscura</name>
    <name type="common">Fruit fly</name>
    <dbReference type="NCBI Taxonomy" id="46245"/>
    <lineage>
        <taxon>Eukaryota</taxon>
        <taxon>Metazoa</taxon>
        <taxon>Ecdysozoa</taxon>
        <taxon>Arthropoda</taxon>
        <taxon>Hexapoda</taxon>
        <taxon>Insecta</taxon>
        <taxon>Pterygota</taxon>
        <taxon>Neoptera</taxon>
        <taxon>Endopterygota</taxon>
        <taxon>Diptera</taxon>
        <taxon>Brachycera</taxon>
        <taxon>Muscomorpha</taxon>
        <taxon>Ephydroidea</taxon>
        <taxon>Drosophilidae</taxon>
        <taxon>Drosophila</taxon>
        <taxon>Sophophora</taxon>
    </lineage>
</organism>
<dbReference type="AlphaFoldDB" id="B5DUQ9"/>
<dbReference type="OMA" id="AIMMCAQ"/>